<dbReference type="SMART" id="SM00198">
    <property type="entry name" value="SCP"/>
    <property type="match status" value="1"/>
</dbReference>
<dbReference type="Pfam" id="PF00188">
    <property type="entry name" value="CAP"/>
    <property type="match status" value="1"/>
</dbReference>
<organism evidence="2">
    <name type="scientific">Melanaphis sacchari</name>
    <dbReference type="NCBI Taxonomy" id="742174"/>
    <lineage>
        <taxon>Eukaryota</taxon>
        <taxon>Metazoa</taxon>
        <taxon>Ecdysozoa</taxon>
        <taxon>Arthropoda</taxon>
        <taxon>Hexapoda</taxon>
        <taxon>Insecta</taxon>
        <taxon>Pterygota</taxon>
        <taxon>Neoptera</taxon>
        <taxon>Paraneoptera</taxon>
        <taxon>Hemiptera</taxon>
        <taxon>Sternorrhyncha</taxon>
        <taxon>Aphidomorpha</taxon>
        <taxon>Aphidoidea</taxon>
        <taxon>Aphididae</taxon>
        <taxon>Aphidini</taxon>
        <taxon>Melanaphis</taxon>
    </lineage>
</organism>
<dbReference type="OrthoDB" id="337038at2759"/>
<dbReference type="PROSITE" id="PS01010">
    <property type="entry name" value="CRISP_2"/>
    <property type="match status" value="1"/>
</dbReference>
<dbReference type="InterPro" id="IPR001283">
    <property type="entry name" value="CRISP-related"/>
</dbReference>
<dbReference type="PANTHER" id="PTHR10334">
    <property type="entry name" value="CYSTEINE-RICH SECRETORY PROTEIN-RELATED"/>
    <property type="match status" value="1"/>
</dbReference>
<dbReference type="InterPro" id="IPR034113">
    <property type="entry name" value="SCP_GAPR1-like"/>
</dbReference>
<protein>
    <submittedName>
        <fullName evidence="2">Golgi-associated plant pathogenesis-related protein 1</fullName>
    </submittedName>
</protein>
<sequence>MEIQKDNDETKNVIADALVRHNFYRKKHNVPPLRINSKLNEISQNWADELAKTDIASHRPNNAYGENIYYIQSTDKVTELGVKAVNSWYNEIKFFDFQGSEDDMAASKKAFHFTQVVWKDSEELGVGVSKSLGSGTLYVVCNYDPPGNVRSEFKEQVLEPEDD</sequence>
<feature type="domain" description="SCP" evidence="1">
    <location>
        <begin position="12"/>
        <end position="151"/>
    </location>
</feature>
<dbReference type="InterPro" id="IPR035940">
    <property type="entry name" value="CAP_sf"/>
</dbReference>
<dbReference type="EMBL" id="GFXV01000959">
    <property type="protein sequence ID" value="MBW12764.1"/>
    <property type="molecule type" value="Transcribed_RNA"/>
</dbReference>
<evidence type="ECO:0000313" key="2">
    <source>
        <dbReference type="EMBL" id="MBW12764.1"/>
    </source>
</evidence>
<dbReference type="InterPro" id="IPR018244">
    <property type="entry name" value="Allrgn_V5/Tpx1_CS"/>
</dbReference>
<evidence type="ECO:0000259" key="1">
    <source>
        <dbReference type="SMART" id="SM00198"/>
    </source>
</evidence>
<proteinExistence type="predicted"/>
<dbReference type="Gene3D" id="3.40.33.10">
    <property type="entry name" value="CAP"/>
    <property type="match status" value="1"/>
</dbReference>
<dbReference type="PRINTS" id="PR00837">
    <property type="entry name" value="V5TPXLIKE"/>
</dbReference>
<name>A0A2H8TFA4_9HEMI</name>
<accession>A0A2H8TFA4</accession>
<dbReference type="CDD" id="cd05382">
    <property type="entry name" value="CAP_GAPR1-like"/>
    <property type="match status" value="1"/>
</dbReference>
<dbReference type="InterPro" id="IPR014044">
    <property type="entry name" value="CAP_dom"/>
</dbReference>
<reference evidence="2" key="1">
    <citation type="submission" date="2017-10" db="EMBL/GenBank/DDBJ databases">
        <title>Transcriptome Assembly of Sugarcane Aphid Adults.</title>
        <authorList>
            <person name="Scully E.D."/>
            <person name="Palmer N.A."/>
            <person name="Geib S.M."/>
            <person name="Sarath G."/>
            <person name="Sattler S.E."/>
        </authorList>
    </citation>
    <scope>NUCLEOTIDE SEQUENCE</scope>
    <source>
        <tissue evidence="2">Whole body</tissue>
    </source>
</reference>
<dbReference type="InterPro" id="IPR002413">
    <property type="entry name" value="V5_allergen-like"/>
</dbReference>
<dbReference type="SUPFAM" id="SSF55797">
    <property type="entry name" value="PR-1-like"/>
    <property type="match status" value="1"/>
</dbReference>
<dbReference type="AlphaFoldDB" id="A0A2H8TFA4"/>
<dbReference type="GO" id="GO:0005576">
    <property type="term" value="C:extracellular region"/>
    <property type="evidence" value="ECO:0007669"/>
    <property type="project" value="UniProtKB-SubCell"/>
</dbReference>
<gene>
    <name evidence="2" type="primary">GLIPR2_0</name>
</gene>
<dbReference type="PRINTS" id="PR00838">
    <property type="entry name" value="V5ALLERGEN"/>
</dbReference>
<dbReference type="FunFam" id="3.40.33.10:FF:000010">
    <property type="entry name" value="Predicted protein"/>
    <property type="match status" value="1"/>
</dbReference>